<gene>
    <name evidence="2" type="ORF">H7344_09245</name>
</gene>
<evidence type="ECO:0000313" key="2">
    <source>
        <dbReference type="EMBL" id="MBC2960479.1"/>
    </source>
</evidence>
<keyword evidence="1" id="KW-0732">Signal</keyword>
<feature type="chain" id="PRO_5046618602" evidence="1">
    <location>
        <begin position="17"/>
        <end position="69"/>
    </location>
</feature>
<feature type="signal peptide" evidence="1">
    <location>
        <begin position="1"/>
        <end position="16"/>
    </location>
</feature>
<protein>
    <submittedName>
        <fullName evidence="2">Uncharacterized protein</fullName>
    </submittedName>
</protein>
<dbReference type="EMBL" id="JACMYC010000004">
    <property type="protein sequence ID" value="MBC2960479.1"/>
    <property type="molecule type" value="Genomic_DNA"/>
</dbReference>
<evidence type="ECO:0000313" key="3">
    <source>
        <dbReference type="Proteomes" id="UP000604001"/>
    </source>
</evidence>
<reference evidence="2 3" key="1">
    <citation type="submission" date="2020-08" db="EMBL/GenBank/DDBJ databases">
        <title>novel species in genus Nocardioides.</title>
        <authorList>
            <person name="Zhang G."/>
        </authorList>
    </citation>
    <scope>NUCLEOTIDE SEQUENCE [LARGE SCALE GENOMIC DNA]</scope>
    <source>
        <strain evidence="2 3">SC8A-24</strain>
    </source>
</reference>
<keyword evidence="3" id="KW-1185">Reference proteome</keyword>
<accession>A0ABR6U7R7</accession>
<proteinExistence type="predicted"/>
<organism evidence="2 3">
    <name type="scientific">Nocardioides deserti</name>
    <dbReference type="NCBI Taxonomy" id="1588644"/>
    <lineage>
        <taxon>Bacteria</taxon>
        <taxon>Bacillati</taxon>
        <taxon>Actinomycetota</taxon>
        <taxon>Actinomycetes</taxon>
        <taxon>Propionibacteriales</taxon>
        <taxon>Nocardioidaceae</taxon>
        <taxon>Nocardioides</taxon>
    </lineage>
</organism>
<name>A0ABR6U7R7_9ACTN</name>
<dbReference type="RefSeq" id="WP_186345722.1">
    <property type="nucleotide sequence ID" value="NZ_BMMR01000001.1"/>
</dbReference>
<dbReference type="Proteomes" id="UP000604001">
    <property type="component" value="Unassembled WGS sequence"/>
</dbReference>
<evidence type="ECO:0000256" key="1">
    <source>
        <dbReference type="SAM" id="SignalP"/>
    </source>
</evidence>
<comment type="caution">
    <text evidence="2">The sequence shown here is derived from an EMBL/GenBank/DDBJ whole genome shotgun (WGS) entry which is preliminary data.</text>
</comment>
<sequence>MLARALLSLMVVPAFAVVNDLVVDRLEGRRYCLDQQLAERSAELTDLMCVSVGIDGPPLPATDLGGLLD</sequence>